<dbReference type="InterPro" id="IPR036412">
    <property type="entry name" value="HAD-like_sf"/>
</dbReference>
<accession>A0A562VA00</accession>
<sequence>MIEYTVVIPTVGRPGLPALLHAVADGGDHAAREIVVVDDRRRGDDLAMPELKVPTRLLRGDGRGPAAARNLGWRHATTPWVVFLDDDVDIGPDWHQRLFEDLAGQPAEVGAVTGRIRVPLPERRRPTDAERGTAALESARWITADIAYRVSVLEAVGGFDERFRRAFREDADLALRVSRAGYRVEEGRRLTFHPLKPERVFASVTAQAGNHANALMRAKHGRRWRQRIGEGSGMLGRYVLTTGLGLTALVAARRAPRLAVAAGIGWAGLTARFAAARIRSGPRDPAEVARMVVSSVLIPPAAVGARLAGELRYRRPRRPAAILFDRDDTLIVDVPYLSDPTAVTPVAGARDLLDRLRAAGIKVGVVSNQSGVAKGLISRDQLAAVEAAVRDALGPFDTWQVCPHDDGDGCDCRKPAPGMVRRAAADLGVDPADCVVIGDTGADVAAAGAAGARGILVPTGRTRPEEVEWAAEFAHVASDLRHAVSIALDGGA</sequence>
<proteinExistence type="inferred from homology"/>
<keyword evidence="5 9" id="KW-0378">Hydrolase</keyword>
<evidence type="ECO:0000256" key="3">
    <source>
        <dbReference type="ARBA" id="ARBA00022490"/>
    </source>
</evidence>
<evidence type="ECO:0000313" key="10">
    <source>
        <dbReference type="Proteomes" id="UP000321617"/>
    </source>
</evidence>
<keyword evidence="10" id="KW-1185">Reference proteome</keyword>
<evidence type="ECO:0000256" key="5">
    <source>
        <dbReference type="ARBA" id="ARBA00022801"/>
    </source>
</evidence>
<dbReference type="InterPro" id="IPR004446">
    <property type="entry name" value="Heptose_bisP_phosphatase"/>
</dbReference>
<dbReference type="EMBL" id="VLLL01000005">
    <property type="protein sequence ID" value="TWJ14719.1"/>
    <property type="molecule type" value="Genomic_DNA"/>
</dbReference>
<dbReference type="GO" id="GO:0046872">
    <property type="term" value="F:metal ion binding"/>
    <property type="evidence" value="ECO:0007669"/>
    <property type="project" value="UniProtKB-KW"/>
</dbReference>
<feature type="domain" description="Glycosyltransferase 2-like" evidence="8">
    <location>
        <begin position="5"/>
        <end position="124"/>
    </location>
</feature>
<comment type="caution">
    <text evidence="9">The sequence shown here is derived from an EMBL/GenBank/DDBJ whole genome shotgun (WGS) entry which is preliminary data.</text>
</comment>
<dbReference type="SUPFAM" id="SSF53448">
    <property type="entry name" value="Nucleotide-diphospho-sugar transferases"/>
    <property type="match status" value="1"/>
</dbReference>
<dbReference type="NCBIfam" id="TIGR01656">
    <property type="entry name" value="Histidinol-ppas"/>
    <property type="match status" value="1"/>
</dbReference>
<protein>
    <recommendedName>
        <fullName evidence="7">D,D-heptose 1,7-bisphosphate phosphatase</fullName>
    </recommendedName>
</protein>
<dbReference type="InterPro" id="IPR001173">
    <property type="entry name" value="Glyco_trans_2-like"/>
</dbReference>
<dbReference type="Gene3D" id="3.90.550.10">
    <property type="entry name" value="Spore Coat Polysaccharide Biosynthesis Protein SpsA, Chain A"/>
    <property type="match status" value="1"/>
</dbReference>
<evidence type="ECO:0000256" key="4">
    <source>
        <dbReference type="ARBA" id="ARBA00022723"/>
    </source>
</evidence>
<keyword evidence="3" id="KW-0963">Cytoplasm</keyword>
<dbReference type="Pfam" id="PF00535">
    <property type="entry name" value="Glycos_transf_2"/>
    <property type="match status" value="1"/>
</dbReference>
<dbReference type="Proteomes" id="UP000321617">
    <property type="component" value="Unassembled WGS sequence"/>
</dbReference>
<dbReference type="NCBIfam" id="TIGR01509">
    <property type="entry name" value="HAD-SF-IA-v3"/>
    <property type="match status" value="1"/>
</dbReference>
<name>A0A562VA00_9ACTN</name>
<gene>
    <name evidence="9" type="ORF">LX16_0408</name>
</gene>
<comment type="similarity">
    <text evidence="2">Belongs to the GmhB family.</text>
</comment>
<dbReference type="PANTHER" id="PTHR42891:SF1">
    <property type="entry name" value="D-GLYCERO-BETA-D-MANNO-HEPTOSE-1,7-BISPHOSPHATE 7-PHOSPHATASE"/>
    <property type="match status" value="1"/>
</dbReference>
<reference evidence="9 10" key="1">
    <citation type="journal article" date="2013" name="Stand. Genomic Sci.">
        <title>Genomic Encyclopedia of Type Strains, Phase I: The one thousand microbial genomes (KMG-I) project.</title>
        <authorList>
            <person name="Kyrpides N.C."/>
            <person name="Woyke T."/>
            <person name="Eisen J.A."/>
            <person name="Garrity G."/>
            <person name="Lilburn T.G."/>
            <person name="Beck B.J."/>
            <person name="Whitman W.B."/>
            <person name="Hugenholtz P."/>
            <person name="Klenk H.P."/>
        </authorList>
    </citation>
    <scope>NUCLEOTIDE SEQUENCE [LARGE SCALE GENOMIC DNA]</scope>
    <source>
        <strain evidence="9 10">DSM 45044</strain>
    </source>
</reference>
<keyword evidence="6" id="KW-0119">Carbohydrate metabolism</keyword>
<keyword evidence="4" id="KW-0479">Metal-binding</keyword>
<dbReference type="GO" id="GO:0016791">
    <property type="term" value="F:phosphatase activity"/>
    <property type="evidence" value="ECO:0007669"/>
    <property type="project" value="InterPro"/>
</dbReference>
<dbReference type="InterPro" id="IPR006439">
    <property type="entry name" value="HAD-SF_hydro_IA"/>
</dbReference>
<dbReference type="NCBIfam" id="TIGR01662">
    <property type="entry name" value="HAD-SF-IIIA"/>
    <property type="match status" value="1"/>
</dbReference>
<dbReference type="RefSeq" id="WP_147132233.1">
    <property type="nucleotide sequence ID" value="NZ_BAABIJ010000001.1"/>
</dbReference>
<dbReference type="GO" id="GO:0005737">
    <property type="term" value="C:cytoplasm"/>
    <property type="evidence" value="ECO:0007669"/>
    <property type="project" value="UniProtKB-SubCell"/>
</dbReference>
<dbReference type="AlphaFoldDB" id="A0A562VA00"/>
<evidence type="ECO:0000259" key="8">
    <source>
        <dbReference type="Pfam" id="PF00535"/>
    </source>
</evidence>
<dbReference type="SUPFAM" id="SSF56784">
    <property type="entry name" value="HAD-like"/>
    <property type="match status" value="1"/>
</dbReference>
<evidence type="ECO:0000256" key="6">
    <source>
        <dbReference type="ARBA" id="ARBA00023277"/>
    </source>
</evidence>
<dbReference type="Gene3D" id="3.40.50.1000">
    <property type="entry name" value="HAD superfamily/HAD-like"/>
    <property type="match status" value="1"/>
</dbReference>
<evidence type="ECO:0000256" key="2">
    <source>
        <dbReference type="ARBA" id="ARBA00005628"/>
    </source>
</evidence>
<comment type="subcellular location">
    <subcellularLocation>
        <location evidence="1">Cytoplasm</location>
    </subcellularLocation>
</comment>
<dbReference type="InterPro" id="IPR006549">
    <property type="entry name" value="HAD-SF_hydro_IIIA"/>
</dbReference>
<evidence type="ECO:0000256" key="7">
    <source>
        <dbReference type="ARBA" id="ARBA00031828"/>
    </source>
</evidence>
<organism evidence="9 10">
    <name type="scientific">Stackebrandtia albiflava</name>
    <dbReference type="NCBI Taxonomy" id="406432"/>
    <lineage>
        <taxon>Bacteria</taxon>
        <taxon>Bacillati</taxon>
        <taxon>Actinomycetota</taxon>
        <taxon>Actinomycetes</taxon>
        <taxon>Glycomycetales</taxon>
        <taxon>Glycomycetaceae</taxon>
        <taxon>Stackebrandtia</taxon>
    </lineage>
</organism>
<evidence type="ECO:0000256" key="1">
    <source>
        <dbReference type="ARBA" id="ARBA00004496"/>
    </source>
</evidence>
<dbReference type="InterPro" id="IPR023214">
    <property type="entry name" value="HAD_sf"/>
</dbReference>
<dbReference type="OrthoDB" id="9781367at2"/>
<dbReference type="InterPro" id="IPR029044">
    <property type="entry name" value="Nucleotide-diphossugar_trans"/>
</dbReference>
<dbReference type="InterPro" id="IPR006543">
    <property type="entry name" value="Histidinol-phos"/>
</dbReference>
<dbReference type="PANTHER" id="PTHR42891">
    <property type="entry name" value="D-GLYCERO-BETA-D-MANNO-HEPTOSE-1,7-BISPHOSPHATE 7-PHOSPHATASE"/>
    <property type="match status" value="1"/>
</dbReference>
<dbReference type="GO" id="GO:0005975">
    <property type="term" value="P:carbohydrate metabolic process"/>
    <property type="evidence" value="ECO:0007669"/>
    <property type="project" value="InterPro"/>
</dbReference>
<dbReference type="Pfam" id="PF13242">
    <property type="entry name" value="Hydrolase_like"/>
    <property type="match status" value="1"/>
</dbReference>
<evidence type="ECO:0000313" key="9">
    <source>
        <dbReference type="EMBL" id="TWJ14719.1"/>
    </source>
</evidence>